<organism evidence="2">
    <name type="scientific">Cacopsylla melanoneura</name>
    <dbReference type="NCBI Taxonomy" id="428564"/>
    <lineage>
        <taxon>Eukaryota</taxon>
        <taxon>Metazoa</taxon>
        <taxon>Ecdysozoa</taxon>
        <taxon>Arthropoda</taxon>
        <taxon>Hexapoda</taxon>
        <taxon>Insecta</taxon>
        <taxon>Pterygota</taxon>
        <taxon>Neoptera</taxon>
        <taxon>Paraneoptera</taxon>
        <taxon>Hemiptera</taxon>
        <taxon>Sternorrhyncha</taxon>
        <taxon>Psylloidea</taxon>
        <taxon>Psyllidae</taxon>
        <taxon>Psyllinae</taxon>
        <taxon>Cacopsylla</taxon>
    </lineage>
</organism>
<keyword evidence="2" id="KW-0808">Transferase</keyword>
<proteinExistence type="predicted"/>
<dbReference type="InterPro" id="IPR001245">
    <property type="entry name" value="Ser-Thr/Tyr_kinase_cat_dom"/>
</dbReference>
<keyword evidence="2" id="KW-0418">Kinase</keyword>
<dbReference type="GO" id="GO:0004672">
    <property type="term" value="F:protein kinase activity"/>
    <property type="evidence" value="ECO:0007669"/>
    <property type="project" value="InterPro"/>
</dbReference>
<dbReference type="InterPro" id="IPR011009">
    <property type="entry name" value="Kinase-like_dom_sf"/>
</dbReference>
<feature type="domain" description="Protein kinase" evidence="1">
    <location>
        <begin position="1"/>
        <end position="100"/>
    </location>
</feature>
<dbReference type="SUPFAM" id="SSF56112">
    <property type="entry name" value="Protein kinase-like (PK-like)"/>
    <property type="match status" value="1"/>
</dbReference>
<dbReference type="InterPro" id="IPR000719">
    <property type="entry name" value="Prot_kinase_dom"/>
</dbReference>
<dbReference type="PROSITE" id="PS00109">
    <property type="entry name" value="PROTEIN_KINASE_TYR"/>
    <property type="match status" value="1"/>
</dbReference>
<name>A0A8D8SMV3_9HEMI</name>
<dbReference type="PANTHER" id="PTHR24417">
    <property type="entry name" value="SERINE/THREONINE-PROTEIN KINASE LMTK1"/>
    <property type="match status" value="1"/>
</dbReference>
<dbReference type="Pfam" id="PF07714">
    <property type="entry name" value="PK_Tyr_Ser-Thr"/>
    <property type="match status" value="1"/>
</dbReference>
<accession>A0A8D8SMV3</accession>
<dbReference type="AlphaFoldDB" id="A0A8D8SMV3"/>
<dbReference type="EMBL" id="HBUF01225086">
    <property type="protein sequence ID" value="CAG6671055.1"/>
    <property type="molecule type" value="Transcribed_RNA"/>
</dbReference>
<dbReference type="PANTHER" id="PTHR24417:SF7">
    <property type="entry name" value="CHROMATIN MODIFICATION-RELATED PROTEIN EAF1"/>
    <property type="match status" value="1"/>
</dbReference>
<sequence>MAIDVATGLSHMIDNEFIHTDVAARNCLVTSELRVKIGDTGTSIDKYPRDYYVNGEVALPIRWCAPEATLLGYIHTDLSGDGKVQRVEFRRSPVGDIRVR</sequence>
<evidence type="ECO:0000313" key="2">
    <source>
        <dbReference type="EMBL" id="CAG6671055.1"/>
    </source>
</evidence>
<protein>
    <submittedName>
        <fullName evidence="2">Serine/threonine-protein kinase LMTK3</fullName>
    </submittedName>
</protein>
<dbReference type="GO" id="GO:0005524">
    <property type="term" value="F:ATP binding"/>
    <property type="evidence" value="ECO:0007669"/>
    <property type="project" value="InterPro"/>
</dbReference>
<evidence type="ECO:0000259" key="1">
    <source>
        <dbReference type="PROSITE" id="PS50011"/>
    </source>
</evidence>
<dbReference type="InterPro" id="IPR008266">
    <property type="entry name" value="Tyr_kinase_AS"/>
</dbReference>
<reference evidence="2" key="1">
    <citation type="submission" date="2021-05" db="EMBL/GenBank/DDBJ databases">
        <authorList>
            <person name="Alioto T."/>
            <person name="Alioto T."/>
            <person name="Gomez Garrido J."/>
        </authorList>
    </citation>
    <scope>NUCLEOTIDE SEQUENCE</scope>
</reference>
<dbReference type="PROSITE" id="PS50011">
    <property type="entry name" value="PROTEIN_KINASE_DOM"/>
    <property type="match status" value="1"/>
</dbReference>
<dbReference type="Gene3D" id="1.10.510.10">
    <property type="entry name" value="Transferase(Phosphotransferase) domain 1"/>
    <property type="match status" value="1"/>
</dbReference>